<sequence>MGPNSQIGLARVTHMAWPKTHTPVWRTRLVGLAHVAHTTTPTPPDGRVLHTAAPSLDTRPCLPHSQPHSQAHARVASTESFFSFCQNPIF</sequence>
<evidence type="ECO:0000256" key="1">
    <source>
        <dbReference type="SAM" id="MobiDB-lite"/>
    </source>
</evidence>
<evidence type="ECO:0000313" key="2">
    <source>
        <dbReference type="EMBL" id="KAK5837126.1"/>
    </source>
</evidence>
<feature type="region of interest" description="Disordered" evidence="1">
    <location>
        <begin position="37"/>
        <end position="56"/>
    </location>
</feature>
<proteinExistence type="predicted"/>
<keyword evidence="3" id="KW-1185">Reference proteome</keyword>
<protein>
    <submittedName>
        <fullName evidence="2">Uncharacterized protein</fullName>
    </submittedName>
</protein>
<gene>
    <name evidence="2" type="ORF">PVK06_012936</name>
</gene>
<organism evidence="2 3">
    <name type="scientific">Gossypium arboreum</name>
    <name type="common">Tree cotton</name>
    <name type="synonym">Gossypium nanking</name>
    <dbReference type="NCBI Taxonomy" id="29729"/>
    <lineage>
        <taxon>Eukaryota</taxon>
        <taxon>Viridiplantae</taxon>
        <taxon>Streptophyta</taxon>
        <taxon>Embryophyta</taxon>
        <taxon>Tracheophyta</taxon>
        <taxon>Spermatophyta</taxon>
        <taxon>Magnoliopsida</taxon>
        <taxon>eudicotyledons</taxon>
        <taxon>Gunneridae</taxon>
        <taxon>Pentapetalae</taxon>
        <taxon>rosids</taxon>
        <taxon>malvids</taxon>
        <taxon>Malvales</taxon>
        <taxon>Malvaceae</taxon>
        <taxon>Malvoideae</taxon>
        <taxon>Gossypium</taxon>
    </lineage>
</organism>
<name>A0ABR0QDJ9_GOSAR</name>
<dbReference type="Proteomes" id="UP001358586">
    <property type="component" value="Chromosome 4"/>
</dbReference>
<reference evidence="2 3" key="1">
    <citation type="submission" date="2023-03" db="EMBL/GenBank/DDBJ databases">
        <title>WGS of Gossypium arboreum.</title>
        <authorList>
            <person name="Yu D."/>
        </authorList>
    </citation>
    <scope>NUCLEOTIDE SEQUENCE [LARGE SCALE GENOMIC DNA]</scope>
    <source>
        <tissue evidence="2">Leaf</tissue>
    </source>
</reference>
<evidence type="ECO:0000313" key="3">
    <source>
        <dbReference type="Proteomes" id="UP001358586"/>
    </source>
</evidence>
<comment type="caution">
    <text evidence="2">The sequence shown here is derived from an EMBL/GenBank/DDBJ whole genome shotgun (WGS) entry which is preliminary data.</text>
</comment>
<dbReference type="EMBL" id="JARKNE010000004">
    <property type="protein sequence ID" value="KAK5837126.1"/>
    <property type="molecule type" value="Genomic_DNA"/>
</dbReference>
<accession>A0ABR0QDJ9</accession>